<feature type="region of interest" description="Disordered" evidence="1">
    <location>
        <begin position="1"/>
        <end position="32"/>
    </location>
</feature>
<reference evidence="3 4" key="1">
    <citation type="submission" date="2024-05" db="EMBL/GenBank/DDBJ databases">
        <authorList>
            <consortium name="Candidatus Magnetaquicoccaceae bacterium FCR-1 genome sequencing consortium"/>
            <person name="Shimoshige H."/>
            <person name="Shimamura S."/>
            <person name="Taoka A."/>
            <person name="Kobayashi H."/>
            <person name="Maekawa T."/>
        </authorList>
    </citation>
    <scope>NUCLEOTIDE SEQUENCE [LARGE SCALE GENOMIC DNA]</scope>
    <source>
        <strain evidence="3 4">FCR-1</strain>
    </source>
</reference>
<feature type="region of interest" description="Disordered" evidence="1">
    <location>
        <begin position="122"/>
        <end position="176"/>
    </location>
</feature>
<evidence type="ECO:0000259" key="2">
    <source>
        <dbReference type="Pfam" id="PF10135"/>
    </source>
</evidence>
<feature type="domain" description="Flagellar protein FlgJ N-terminal" evidence="2">
    <location>
        <begin position="50"/>
        <end position="102"/>
    </location>
</feature>
<accession>A0ABQ0C7J9</accession>
<reference evidence="3 4" key="2">
    <citation type="submission" date="2024-09" db="EMBL/GenBank/DDBJ databases">
        <title>Draft genome sequence of Candidatus Magnetaquicoccaceae bacterium FCR-1.</title>
        <authorList>
            <person name="Shimoshige H."/>
            <person name="Shimamura S."/>
            <person name="Taoka A."/>
            <person name="Kobayashi H."/>
            <person name="Maekawa T."/>
        </authorList>
    </citation>
    <scope>NUCLEOTIDE SEQUENCE [LARGE SCALE GENOMIC DNA]</scope>
    <source>
        <strain evidence="3 4">FCR-1</strain>
    </source>
</reference>
<dbReference type="RefSeq" id="WP_420904580.1">
    <property type="nucleotide sequence ID" value="NZ_BAAFGK010000004.1"/>
</dbReference>
<dbReference type="Pfam" id="PF10135">
    <property type="entry name" value="Rod-binding"/>
    <property type="match status" value="1"/>
</dbReference>
<keyword evidence="4" id="KW-1185">Reference proteome</keyword>
<dbReference type="EMBL" id="BAAFGK010000004">
    <property type="protein sequence ID" value="GAB0056861.1"/>
    <property type="molecule type" value="Genomic_DNA"/>
</dbReference>
<evidence type="ECO:0000313" key="3">
    <source>
        <dbReference type="EMBL" id="GAB0056861.1"/>
    </source>
</evidence>
<dbReference type="Proteomes" id="UP001628193">
    <property type="component" value="Unassembled WGS sequence"/>
</dbReference>
<organism evidence="3 4">
    <name type="scientific">Candidatus Magnetaquiglobus chichijimensis</name>
    <dbReference type="NCBI Taxonomy" id="3141448"/>
    <lineage>
        <taxon>Bacteria</taxon>
        <taxon>Pseudomonadati</taxon>
        <taxon>Pseudomonadota</taxon>
        <taxon>Magnetococcia</taxon>
        <taxon>Magnetococcales</taxon>
        <taxon>Candidatus Magnetaquicoccaceae</taxon>
        <taxon>Candidatus Magnetaquiglobus</taxon>
    </lineage>
</organism>
<protein>
    <recommendedName>
        <fullName evidence="2">Flagellar protein FlgJ N-terminal domain-containing protein</fullName>
    </recommendedName>
</protein>
<dbReference type="InterPro" id="IPR019301">
    <property type="entry name" value="Flagellar_prot_FlgJ_N"/>
</dbReference>
<gene>
    <name evidence="3" type="ORF">SIID45300_01176</name>
</gene>
<evidence type="ECO:0000313" key="4">
    <source>
        <dbReference type="Proteomes" id="UP001628193"/>
    </source>
</evidence>
<proteinExistence type="predicted"/>
<evidence type="ECO:0000256" key="1">
    <source>
        <dbReference type="SAM" id="MobiDB-lite"/>
    </source>
</evidence>
<sequence>MSDGVNMPPVPPAPTPVAKPAVPSISKADQKRLNDATSDFEAMFVQQLFKSMRRTVPEDPNGRLFAKSSGEKIFQEMLDGEYSKNLSRGNSGLGLKEAIFKQAVNRQLGQVAEAQNALNRAKGTENSLNAVAQSPIGKGGVAKPGYNPYAIRDTHLPAAGNPTRVGPADPVNDRDS</sequence>
<comment type="caution">
    <text evidence="3">The sequence shown here is derived from an EMBL/GenBank/DDBJ whole genome shotgun (WGS) entry which is preliminary data.</text>
</comment>
<name>A0ABQ0C7J9_9PROT</name>
<feature type="compositionally biased region" description="Pro residues" evidence="1">
    <location>
        <begin position="8"/>
        <end position="17"/>
    </location>
</feature>